<keyword evidence="1" id="KW-0812">Transmembrane</keyword>
<protein>
    <submittedName>
        <fullName evidence="2">Uncharacterized protein</fullName>
    </submittedName>
</protein>
<evidence type="ECO:0000313" key="2">
    <source>
        <dbReference type="EMBL" id="KTR52258.1"/>
    </source>
</evidence>
<feature type="transmembrane region" description="Helical" evidence="1">
    <location>
        <begin position="31"/>
        <end position="52"/>
    </location>
</feature>
<dbReference type="RefSeq" id="WP_058749526.1">
    <property type="nucleotide sequence ID" value="NZ_LDRC01000033.1"/>
</dbReference>
<gene>
    <name evidence="2" type="ORF">NS359_06865</name>
</gene>
<keyword evidence="1" id="KW-1133">Transmembrane helix</keyword>
<evidence type="ECO:0000313" key="3">
    <source>
        <dbReference type="Proteomes" id="UP000072763"/>
    </source>
</evidence>
<reference evidence="2 3" key="1">
    <citation type="journal article" date="2016" name="Front. Microbiol.">
        <title>Genomic Resource of Rice Seed Associated Bacteria.</title>
        <authorList>
            <person name="Midha S."/>
            <person name="Bansal K."/>
            <person name="Sharma S."/>
            <person name="Kumar N."/>
            <person name="Patil P.P."/>
            <person name="Chaudhry V."/>
            <person name="Patil P.B."/>
        </authorList>
    </citation>
    <scope>NUCLEOTIDE SEQUENCE [LARGE SCALE GENOMIC DNA]</scope>
    <source>
        <strain evidence="2 3">NS359</strain>
    </source>
</reference>
<keyword evidence="1" id="KW-0472">Membrane</keyword>
<sequence>MSTLSTLPLTAAAHAKESADVVLQRVTASRNPVLIIVVAAAIILGLGFIAYLQVQCVSHGYRAFHAVASVTWHGSVNATVKFSCIK</sequence>
<dbReference type="AlphaFoldDB" id="A0A147DRX9"/>
<comment type="caution">
    <text evidence="2">The sequence shown here is derived from an EMBL/GenBank/DDBJ whole genome shotgun (WGS) entry which is preliminary data.</text>
</comment>
<dbReference type="Proteomes" id="UP000072763">
    <property type="component" value="Unassembled WGS sequence"/>
</dbReference>
<evidence type="ECO:0000256" key="1">
    <source>
        <dbReference type="SAM" id="Phobius"/>
    </source>
</evidence>
<dbReference type="PATRIC" id="fig|465820.4.peg.1450"/>
<organism evidence="2 3">
    <name type="scientific">Curtobacterium oceanosedimentum</name>
    <dbReference type="NCBI Taxonomy" id="465820"/>
    <lineage>
        <taxon>Bacteria</taxon>
        <taxon>Bacillati</taxon>
        <taxon>Actinomycetota</taxon>
        <taxon>Actinomycetes</taxon>
        <taxon>Micrococcales</taxon>
        <taxon>Microbacteriaceae</taxon>
        <taxon>Curtobacterium</taxon>
    </lineage>
</organism>
<proteinExistence type="predicted"/>
<name>A0A147DRX9_9MICO</name>
<dbReference type="EMBL" id="LDRC01000033">
    <property type="protein sequence ID" value="KTR52258.1"/>
    <property type="molecule type" value="Genomic_DNA"/>
</dbReference>
<accession>A0A147DRX9</accession>